<dbReference type="InterPro" id="IPR029058">
    <property type="entry name" value="AB_hydrolase_fold"/>
</dbReference>
<dbReference type="PANTHER" id="PTHR43056">
    <property type="entry name" value="PEPTIDASE S9 PROLYL OLIGOPEPTIDASE"/>
    <property type="match status" value="1"/>
</dbReference>
<dbReference type="Gene3D" id="3.40.50.1820">
    <property type="entry name" value="alpha/beta hydrolase"/>
    <property type="match status" value="1"/>
</dbReference>
<evidence type="ECO:0000256" key="1">
    <source>
        <dbReference type="ARBA" id="ARBA00022801"/>
    </source>
</evidence>
<evidence type="ECO:0000313" key="3">
    <source>
        <dbReference type="EMBL" id="UXN68040.1"/>
    </source>
</evidence>
<dbReference type="Proteomes" id="UP001061862">
    <property type="component" value="Plasmid p_unnamed1"/>
</dbReference>
<dbReference type="InterPro" id="IPR050585">
    <property type="entry name" value="Xaa-Pro_dipeptidyl-ppase/CocE"/>
</dbReference>
<dbReference type="RefSeq" id="WP_262165659.1">
    <property type="nucleotide sequence ID" value="NZ_CP104964.1"/>
</dbReference>
<dbReference type="SUPFAM" id="SSF53474">
    <property type="entry name" value="alpha/beta-Hydrolases"/>
    <property type="match status" value="1"/>
</dbReference>
<dbReference type="Gene3D" id="1.10.3020.10">
    <property type="entry name" value="alpha-amino acid ester hydrolase ( Helical cap domain)"/>
    <property type="match status" value="1"/>
</dbReference>
<dbReference type="InterPro" id="IPR008979">
    <property type="entry name" value="Galactose-bd-like_sf"/>
</dbReference>
<geneLocation type="plasmid" evidence="3 4">
    <name>p_unnamed1</name>
</geneLocation>
<gene>
    <name evidence="3" type="ORF">N8A98_00530</name>
</gene>
<keyword evidence="3" id="KW-0614">Plasmid</keyword>
<dbReference type="Pfam" id="PF02129">
    <property type="entry name" value="Peptidase_S15"/>
    <property type="match status" value="1"/>
</dbReference>
<evidence type="ECO:0000259" key="2">
    <source>
        <dbReference type="SMART" id="SM00939"/>
    </source>
</evidence>
<dbReference type="GO" id="GO:0016787">
    <property type="term" value="F:hydrolase activity"/>
    <property type="evidence" value="ECO:0007669"/>
    <property type="project" value="UniProtKB-KW"/>
</dbReference>
<dbReference type="InterPro" id="IPR013736">
    <property type="entry name" value="Xaa-Pro_dipept_C"/>
</dbReference>
<protein>
    <submittedName>
        <fullName evidence="3">CocE/NonD family hydrolase</fullName>
    </submittedName>
</protein>
<dbReference type="EMBL" id="CP104964">
    <property type="protein sequence ID" value="UXN68040.1"/>
    <property type="molecule type" value="Genomic_DNA"/>
</dbReference>
<keyword evidence="1 3" id="KW-0378">Hydrolase</keyword>
<dbReference type="SMART" id="SM00939">
    <property type="entry name" value="PepX_C"/>
    <property type="match status" value="1"/>
</dbReference>
<sequence length="571" mass="62791">MPTNRTHRILDSVDTPMRDGCLLRADIWLPAGEGPWPVLLQRTPYRKEDAFGTQHISAMDFMVALRRGYAIVLQDTRGRYGSEGDFEPFVHELDDGIDTIAWLAVQDFCNGEVVMFGASYVGATQVLAAAGNPEALVAISPHLTTARHGETWSYRGGAVELGFLLLWIIESLGCTDLERRFADMPAAEAQRARQLLAAFQQDPQSAFARLPVFDDDLAALAPYAREWFDSARATAAPNAREHLDTLAQTRQPALVSCGWNDLFVEGSLELFQTLRSRWTDAAEVPDRLIIGPWSHGNPTDWQGDFWHGYAASTAGLAEKQLDFFDAVRNRKLPKLPVVTYFRSGSNTWHDAPDWPLPNGEVRPYFLTADGLDTVVSQNEWHRIFVSDPLDPVPTVGGANFLPGLLSGRNSASKDQTEVESRSDVITFTSAPIRDDLEVTGLVETVIWVSSTGASADWTARLCVVAPTGKSFGLVDGIFRQARASESPAEIRVRLGHVSHLFPAGSRLRLQIASSNFPRFDRNPQSGRPAHLATSSEFLASDHRIHGGPSMQTRLLLPTVITPASGVNEASH</sequence>
<dbReference type="PANTHER" id="PTHR43056:SF10">
    <property type="entry name" value="COCE_NOND FAMILY, PUTATIVE (AFU_ORTHOLOGUE AFUA_7G00600)-RELATED"/>
    <property type="match status" value="1"/>
</dbReference>
<reference evidence="3 4" key="1">
    <citation type="submission" date="2022-09" db="EMBL/GenBank/DDBJ databases">
        <title>Interaction between co-microsymbionts with complementary sets of symbiotic genes in legume-rhizobium systems.</title>
        <authorList>
            <person name="Safronova V."/>
            <person name="Sazanova A."/>
            <person name="Afonin A."/>
            <person name="Chirak E."/>
        </authorList>
    </citation>
    <scope>NUCLEOTIDE SEQUENCE [LARGE SCALE GENOMIC DNA]</scope>
    <source>
        <strain evidence="3 4">A18/4-1</strain>
        <plasmid evidence="3 4">p_unnamed1</plasmid>
    </source>
</reference>
<evidence type="ECO:0000313" key="4">
    <source>
        <dbReference type="Proteomes" id="UP001061862"/>
    </source>
</evidence>
<feature type="domain" description="Xaa-Pro dipeptidyl-peptidase C-terminal" evidence="2">
    <location>
        <begin position="321"/>
        <end position="555"/>
    </location>
</feature>
<dbReference type="SUPFAM" id="SSF49785">
    <property type="entry name" value="Galactose-binding domain-like"/>
    <property type="match status" value="1"/>
</dbReference>
<dbReference type="InterPro" id="IPR005674">
    <property type="entry name" value="CocE/Ser_esterase"/>
</dbReference>
<name>A0ABY6C711_9HYPH</name>
<dbReference type="NCBIfam" id="TIGR00976">
    <property type="entry name" value="CocE_NonD"/>
    <property type="match status" value="1"/>
</dbReference>
<accession>A0ABY6C711</accession>
<dbReference type="InterPro" id="IPR000383">
    <property type="entry name" value="Xaa-Pro-like_dom"/>
</dbReference>
<proteinExistence type="predicted"/>
<keyword evidence="4" id="KW-1185">Reference proteome</keyword>
<organism evidence="3 4">
    <name type="scientific">Devosia neptuniae</name>
    <dbReference type="NCBI Taxonomy" id="191302"/>
    <lineage>
        <taxon>Bacteria</taxon>
        <taxon>Pseudomonadati</taxon>
        <taxon>Pseudomonadota</taxon>
        <taxon>Alphaproteobacteria</taxon>
        <taxon>Hyphomicrobiales</taxon>
        <taxon>Devosiaceae</taxon>
        <taxon>Devosia</taxon>
    </lineage>
</organism>
<dbReference type="Pfam" id="PF08530">
    <property type="entry name" value="PepX_C"/>
    <property type="match status" value="1"/>
</dbReference>
<dbReference type="Gene3D" id="2.60.120.260">
    <property type="entry name" value="Galactose-binding domain-like"/>
    <property type="match status" value="1"/>
</dbReference>